<protein>
    <submittedName>
        <fullName evidence="6">Site-specific integrase</fullName>
    </submittedName>
</protein>
<dbReference type="GO" id="GO:0015074">
    <property type="term" value="P:DNA integration"/>
    <property type="evidence" value="ECO:0007669"/>
    <property type="project" value="UniProtKB-KW"/>
</dbReference>
<keyword evidence="2" id="KW-0229">DNA integration</keyword>
<dbReference type="InterPro" id="IPR010998">
    <property type="entry name" value="Integrase_recombinase_N"/>
</dbReference>
<name>A0A4Q2TZF4_9HYPH</name>
<evidence type="ECO:0000256" key="2">
    <source>
        <dbReference type="ARBA" id="ARBA00022908"/>
    </source>
</evidence>
<dbReference type="Proteomes" id="UP000290759">
    <property type="component" value="Unassembled WGS sequence"/>
</dbReference>
<evidence type="ECO:0000313" key="6">
    <source>
        <dbReference type="EMBL" id="RYC29140.1"/>
    </source>
</evidence>
<keyword evidence="4" id="KW-0233">DNA recombination</keyword>
<dbReference type="PROSITE" id="PS51898">
    <property type="entry name" value="TYR_RECOMBINASE"/>
    <property type="match status" value="1"/>
</dbReference>
<comment type="caution">
    <text evidence="6">The sequence shown here is derived from an EMBL/GenBank/DDBJ whole genome shotgun (WGS) entry which is preliminary data.</text>
</comment>
<evidence type="ECO:0000259" key="5">
    <source>
        <dbReference type="PROSITE" id="PS51898"/>
    </source>
</evidence>
<dbReference type="GO" id="GO:0006310">
    <property type="term" value="P:DNA recombination"/>
    <property type="evidence" value="ECO:0007669"/>
    <property type="project" value="UniProtKB-KW"/>
</dbReference>
<evidence type="ECO:0000256" key="3">
    <source>
        <dbReference type="ARBA" id="ARBA00023125"/>
    </source>
</evidence>
<dbReference type="InterPro" id="IPR002104">
    <property type="entry name" value="Integrase_catalytic"/>
</dbReference>
<dbReference type="AlphaFoldDB" id="A0A4Q2TZF4"/>
<organism evidence="6 7">
    <name type="scientific">Lichenibacterium minor</name>
    <dbReference type="NCBI Taxonomy" id="2316528"/>
    <lineage>
        <taxon>Bacteria</taxon>
        <taxon>Pseudomonadati</taxon>
        <taxon>Pseudomonadota</taxon>
        <taxon>Alphaproteobacteria</taxon>
        <taxon>Hyphomicrobiales</taxon>
        <taxon>Lichenihabitantaceae</taxon>
        <taxon>Lichenibacterium</taxon>
    </lineage>
</organism>
<dbReference type="InterPro" id="IPR011010">
    <property type="entry name" value="DNA_brk_join_enz"/>
</dbReference>
<evidence type="ECO:0000313" key="7">
    <source>
        <dbReference type="Proteomes" id="UP000290759"/>
    </source>
</evidence>
<dbReference type="GO" id="GO:0003677">
    <property type="term" value="F:DNA binding"/>
    <property type="evidence" value="ECO:0007669"/>
    <property type="project" value="UniProtKB-KW"/>
</dbReference>
<dbReference type="PANTHER" id="PTHR30349:SF41">
    <property type="entry name" value="INTEGRASE_RECOMBINASE PROTEIN MJ0367-RELATED"/>
    <property type="match status" value="1"/>
</dbReference>
<proteinExistence type="inferred from homology"/>
<dbReference type="CDD" id="cd01184">
    <property type="entry name" value="INT_C_like_1"/>
    <property type="match status" value="1"/>
</dbReference>
<comment type="similarity">
    <text evidence="1">Belongs to the 'phage' integrase family.</text>
</comment>
<dbReference type="PANTHER" id="PTHR30349">
    <property type="entry name" value="PHAGE INTEGRASE-RELATED"/>
    <property type="match status" value="1"/>
</dbReference>
<evidence type="ECO:0000256" key="4">
    <source>
        <dbReference type="ARBA" id="ARBA00023172"/>
    </source>
</evidence>
<gene>
    <name evidence="6" type="ORF">D3273_25505</name>
</gene>
<keyword evidence="3" id="KW-0238">DNA-binding</keyword>
<dbReference type="InterPro" id="IPR050090">
    <property type="entry name" value="Tyrosine_recombinase_XerCD"/>
</dbReference>
<dbReference type="InterPro" id="IPR013762">
    <property type="entry name" value="Integrase-like_cat_sf"/>
</dbReference>
<dbReference type="OrthoDB" id="9784724at2"/>
<keyword evidence="7" id="KW-1185">Reference proteome</keyword>
<reference evidence="6 7" key="2">
    <citation type="submission" date="2019-02" db="EMBL/GenBank/DDBJ databases">
        <title>'Lichenibacterium ramalinii' gen. nov. sp. nov., 'Lichenibacterium minor' gen. nov. sp. nov.</title>
        <authorList>
            <person name="Pankratov T."/>
        </authorList>
    </citation>
    <scope>NUCLEOTIDE SEQUENCE [LARGE SCALE GENOMIC DNA]</scope>
    <source>
        <strain evidence="6 7">RmlP026</strain>
    </source>
</reference>
<dbReference type="Pfam" id="PF00589">
    <property type="entry name" value="Phage_integrase"/>
    <property type="match status" value="1"/>
</dbReference>
<dbReference type="RefSeq" id="WP_129229776.1">
    <property type="nucleotide sequence ID" value="NZ_QYBB01000067.1"/>
</dbReference>
<dbReference type="SUPFAM" id="SSF56349">
    <property type="entry name" value="DNA breaking-rejoining enzymes"/>
    <property type="match status" value="1"/>
</dbReference>
<reference evidence="6 7" key="1">
    <citation type="submission" date="2018-12" db="EMBL/GenBank/DDBJ databases">
        <authorList>
            <person name="Grouzdev D.S."/>
            <person name="Krutkina M.S."/>
        </authorList>
    </citation>
    <scope>NUCLEOTIDE SEQUENCE [LARGE SCALE GENOMIC DNA]</scope>
    <source>
        <strain evidence="6 7">RmlP026</strain>
    </source>
</reference>
<dbReference type="EMBL" id="QYBB01000067">
    <property type="protein sequence ID" value="RYC29140.1"/>
    <property type="molecule type" value="Genomic_DNA"/>
</dbReference>
<feature type="domain" description="Tyr recombinase" evidence="5">
    <location>
        <begin position="436"/>
        <end position="651"/>
    </location>
</feature>
<evidence type="ECO:0000256" key="1">
    <source>
        <dbReference type="ARBA" id="ARBA00008857"/>
    </source>
</evidence>
<dbReference type="Gene3D" id="1.10.443.10">
    <property type="entry name" value="Intergrase catalytic core"/>
    <property type="match status" value="1"/>
</dbReference>
<accession>A0A4Q2TZF4</accession>
<sequence>MPRSSTTGLPFLVRRTDTGKFCYHRDVPAAVAAFITGDVVLPWKEGIHKLEGRPTVKVSLATGDEATARVRWNRVHEQVEALVQMGQVLAAEKEQRGRERKTVQRLPVGAVDTIAAQARHDLLAEHDQCWIDPTFTSPLTGVVVRLMRNASRTASLDPVDDARRFADDLRLRDAKAALVSRRPGTLDTEIEEGEVTDQRLIAAISDLAAGRISRLTPEQNAALTATCTTSTISSELDLRLAENGLDLPHGHPDRRALALALLRTTVNGLEAVRSRDAGAAIDTPARPPVVAPGSRSETFDINMPLLSAMRERWIKEERPLDKQQDDNALYTGYFISKFGDLPVDQITKPVLKDFMDLLERCPRNVPHAIRRASLTERIAWGEKPANLKQPRLARRTVNAKGLGSMSAALSMAEKLGHIAVNPCSKMGLRITDADVVKREPYNLEDLRRIFSTSVYVAPIEIPISGCGCAAHWLPALALFTGARLEELGQLLVGDIKQIEGLWCVHITDLPDDEDAADREAWWDEEEPGKAVKTAAARRYVPVHPELVRCGFLNFVSQRRRDGFRRLFPELKAYRGRTTKAWSTFWARHTDEHVTKSPRKTFHSFRHLFVARLRAAGVDRDLIKALVGHANKDVTAGYGVVDGTLFPIAVLHEALGRVRVDGLDLSHLHRPELIKAA</sequence>
<dbReference type="Gene3D" id="1.10.150.130">
    <property type="match status" value="1"/>
</dbReference>